<keyword evidence="2" id="KW-1185">Reference proteome</keyword>
<dbReference type="InterPro" id="IPR053134">
    <property type="entry name" value="RNA-dir_DNA_polymerase"/>
</dbReference>
<dbReference type="EMBL" id="JASPKY010000102">
    <property type="protein sequence ID" value="KAK9737253.1"/>
    <property type="molecule type" value="Genomic_DNA"/>
</dbReference>
<dbReference type="PANTHER" id="PTHR24559:SF444">
    <property type="entry name" value="REVERSE TRANSCRIPTASE DOMAIN-CONTAINING PROTEIN"/>
    <property type="match status" value="1"/>
</dbReference>
<dbReference type="SUPFAM" id="SSF56672">
    <property type="entry name" value="DNA/RNA polymerases"/>
    <property type="match status" value="1"/>
</dbReference>
<evidence type="ECO:0000313" key="1">
    <source>
        <dbReference type="EMBL" id="KAK9737253.1"/>
    </source>
</evidence>
<protein>
    <submittedName>
        <fullName evidence="1">Uncharacterized protein</fullName>
    </submittedName>
</protein>
<dbReference type="PANTHER" id="PTHR24559">
    <property type="entry name" value="TRANSPOSON TY3-I GAG-POL POLYPROTEIN"/>
    <property type="match status" value="1"/>
</dbReference>
<dbReference type="Proteomes" id="UP001458880">
    <property type="component" value="Unassembled WGS sequence"/>
</dbReference>
<gene>
    <name evidence="1" type="ORF">QE152_g10853</name>
</gene>
<dbReference type="GO" id="GO:0071897">
    <property type="term" value="P:DNA biosynthetic process"/>
    <property type="evidence" value="ECO:0007669"/>
    <property type="project" value="UniProtKB-ARBA"/>
</dbReference>
<proteinExistence type="predicted"/>
<comment type="caution">
    <text evidence="1">The sequence shown here is derived from an EMBL/GenBank/DDBJ whole genome shotgun (WGS) entry which is preliminary data.</text>
</comment>
<dbReference type="InterPro" id="IPR043502">
    <property type="entry name" value="DNA/RNA_pol_sf"/>
</dbReference>
<reference evidence="1 2" key="1">
    <citation type="journal article" date="2024" name="BMC Genomics">
        <title>De novo assembly and annotation of Popillia japonica's genome with initial clues to its potential as an invasive pest.</title>
        <authorList>
            <person name="Cucini C."/>
            <person name="Boschi S."/>
            <person name="Funari R."/>
            <person name="Cardaioli E."/>
            <person name="Iannotti N."/>
            <person name="Marturano G."/>
            <person name="Paoli F."/>
            <person name="Bruttini M."/>
            <person name="Carapelli A."/>
            <person name="Frati F."/>
            <person name="Nardi F."/>
        </authorList>
    </citation>
    <scope>NUCLEOTIDE SEQUENCE [LARGE SCALE GENOMIC DNA]</scope>
    <source>
        <strain evidence="1">DMR45628</strain>
    </source>
</reference>
<accession>A0AAW1LP51</accession>
<name>A0AAW1LP51_POPJA</name>
<evidence type="ECO:0000313" key="2">
    <source>
        <dbReference type="Proteomes" id="UP001458880"/>
    </source>
</evidence>
<dbReference type="InterPro" id="IPR043128">
    <property type="entry name" value="Rev_trsase/Diguanyl_cyclase"/>
</dbReference>
<dbReference type="Gene3D" id="3.10.10.10">
    <property type="entry name" value="HIV Type 1 Reverse Transcriptase, subunit A, domain 1"/>
    <property type="match status" value="1"/>
</dbReference>
<dbReference type="AlphaFoldDB" id="A0AAW1LP51"/>
<sequence length="179" mass="20492">MDNLLSQQKQTYANGKTKAEEILKTTIEEIKSYYELTFDLKAAEVIIDIANRSWYFSDNEIKSYYELTFDLKAAEVIIDIANRSCVVKREFLEKKLEEMVQDGTIEECESSCSPLVVVPKKEAEPYRLCVDYRKLNSITVSDCYLMPKCENLLHMAKRAPYMSAIDLHSGVCPHSRGGP</sequence>
<organism evidence="1 2">
    <name type="scientific">Popillia japonica</name>
    <name type="common">Japanese beetle</name>
    <dbReference type="NCBI Taxonomy" id="7064"/>
    <lineage>
        <taxon>Eukaryota</taxon>
        <taxon>Metazoa</taxon>
        <taxon>Ecdysozoa</taxon>
        <taxon>Arthropoda</taxon>
        <taxon>Hexapoda</taxon>
        <taxon>Insecta</taxon>
        <taxon>Pterygota</taxon>
        <taxon>Neoptera</taxon>
        <taxon>Endopterygota</taxon>
        <taxon>Coleoptera</taxon>
        <taxon>Polyphaga</taxon>
        <taxon>Scarabaeiformia</taxon>
        <taxon>Scarabaeidae</taxon>
        <taxon>Rutelinae</taxon>
        <taxon>Popillia</taxon>
    </lineage>
</organism>
<dbReference type="Gene3D" id="3.30.70.270">
    <property type="match status" value="1"/>
</dbReference>